<reference evidence="3 4" key="1">
    <citation type="submission" date="2015-09" db="EMBL/GenBank/DDBJ databases">
        <authorList>
            <consortium name="Pathogen Informatics"/>
        </authorList>
    </citation>
    <scope>NUCLEOTIDE SEQUENCE [LARGE SCALE GENOMIC DNA]</scope>
    <source>
        <strain evidence="1 3">2789STDY5834880</strain>
        <strain evidence="2 4">2789STDY5834946</strain>
    </source>
</reference>
<dbReference type="AlphaFoldDB" id="A0A174X6Q7"/>
<dbReference type="Proteomes" id="UP000095725">
    <property type="component" value="Unassembled WGS sequence"/>
</dbReference>
<protein>
    <submittedName>
        <fullName evidence="2">Uncharacterized protein</fullName>
    </submittedName>
</protein>
<evidence type="ECO:0000313" key="4">
    <source>
        <dbReference type="Proteomes" id="UP000095725"/>
    </source>
</evidence>
<evidence type="ECO:0000313" key="2">
    <source>
        <dbReference type="EMBL" id="CUQ53661.1"/>
    </source>
</evidence>
<proteinExistence type="predicted"/>
<sequence>MHSLPGFIIFFHEVSFFLPTNIGISSEPPHFACLFSFIAKNLNIEIVFVSLHRLTNNLFIFITIWHLRIIL</sequence>
<dbReference type="EMBL" id="CZAI01000016">
    <property type="protein sequence ID" value="CUQ19795.1"/>
    <property type="molecule type" value="Genomic_DNA"/>
</dbReference>
<dbReference type="Proteomes" id="UP000095657">
    <property type="component" value="Unassembled WGS sequence"/>
</dbReference>
<name>A0A174X6Q7_9BACE</name>
<gene>
    <name evidence="1" type="ORF">ERS852494_04263</name>
    <name evidence="2" type="ORF">ERS852558_04297</name>
</gene>
<accession>A0A174X6Q7</accession>
<dbReference type="EMBL" id="CZBL01000026">
    <property type="protein sequence ID" value="CUQ53661.1"/>
    <property type="molecule type" value="Genomic_DNA"/>
</dbReference>
<dbReference type="STRING" id="47678.ERS852494_04263"/>
<evidence type="ECO:0000313" key="1">
    <source>
        <dbReference type="EMBL" id="CUQ19795.1"/>
    </source>
</evidence>
<organism evidence="2 4">
    <name type="scientific">Bacteroides caccae</name>
    <dbReference type="NCBI Taxonomy" id="47678"/>
    <lineage>
        <taxon>Bacteria</taxon>
        <taxon>Pseudomonadati</taxon>
        <taxon>Bacteroidota</taxon>
        <taxon>Bacteroidia</taxon>
        <taxon>Bacteroidales</taxon>
        <taxon>Bacteroidaceae</taxon>
        <taxon>Bacteroides</taxon>
    </lineage>
</organism>
<evidence type="ECO:0000313" key="3">
    <source>
        <dbReference type="Proteomes" id="UP000095657"/>
    </source>
</evidence>